<dbReference type="AlphaFoldDB" id="A0A162NHE9"/>
<dbReference type="InterPro" id="IPR015898">
    <property type="entry name" value="G-protein_gamma-like_dom"/>
</dbReference>
<evidence type="ECO:0000256" key="1">
    <source>
        <dbReference type="ARBA" id="ARBA00004170"/>
    </source>
</evidence>
<evidence type="ECO:0000256" key="8">
    <source>
        <dbReference type="ARBA" id="ARBA00023224"/>
    </source>
</evidence>
<evidence type="ECO:0000256" key="6">
    <source>
        <dbReference type="ARBA" id="ARBA00023136"/>
    </source>
</evidence>
<keyword evidence="7" id="KW-0564">Palmitate</keyword>
<dbReference type="SUPFAM" id="SSF48670">
    <property type="entry name" value="Transducin (heterotrimeric G protein), gamma chain"/>
    <property type="match status" value="1"/>
</dbReference>
<dbReference type="OrthoDB" id="19232at2759"/>
<dbReference type="GeneID" id="28989406"/>
<organism evidence="13 14">
    <name type="scientific">Phycomyces blakesleeanus (strain ATCC 8743b / DSM 1359 / FGSC 10004 / NBRC 33097 / NRRL 1555)</name>
    <dbReference type="NCBI Taxonomy" id="763407"/>
    <lineage>
        <taxon>Eukaryota</taxon>
        <taxon>Fungi</taxon>
        <taxon>Fungi incertae sedis</taxon>
        <taxon>Mucoromycota</taxon>
        <taxon>Mucoromycotina</taxon>
        <taxon>Mucoromycetes</taxon>
        <taxon>Mucorales</taxon>
        <taxon>Phycomycetaceae</taxon>
        <taxon>Phycomyces</taxon>
    </lineage>
</organism>
<dbReference type="PANTHER" id="PTHR28189:SF1">
    <property type="entry name" value="GUANINE NUCLEOTIDE-BINDING PROTEIN SUBUNIT GAMMA"/>
    <property type="match status" value="1"/>
</dbReference>
<comment type="subcellular location">
    <subcellularLocation>
        <location evidence="1">Membrane</location>
        <topology evidence="1">Peripheral membrane protein</topology>
    </subcellularLocation>
</comment>
<feature type="domain" description="G protein gamma" evidence="12">
    <location>
        <begin position="17"/>
        <end position="87"/>
    </location>
</feature>
<proteinExistence type="inferred from homology"/>
<evidence type="ECO:0000256" key="3">
    <source>
        <dbReference type="ARBA" id="ARBA00011581"/>
    </source>
</evidence>
<feature type="region of interest" description="Disordered" evidence="11">
    <location>
        <begin position="68"/>
        <end position="87"/>
    </location>
</feature>
<keyword evidence="8" id="KW-0807">Transducer</keyword>
<evidence type="ECO:0000313" key="13">
    <source>
        <dbReference type="EMBL" id="OAD69724.1"/>
    </source>
</evidence>
<comment type="similarity">
    <text evidence="2">Belongs to the G protein gamma family.</text>
</comment>
<comment type="subunit">
    <text evidence="3">G proteins are composed of 3 units, alpha, beta and gamma.</text>
</comment>
<evidence type="ECO:0000256" key="5">
    <source>
        <dbReference type="ARBA" id="ARBA00022481"/>
    </source>
</evidence>
<dbReference type="STRING" id="763407.A0A162NHE9"/>
<dbReference type="InterPro" id="IPR036284">
    <property type="entry name" value="GGL_sf"/>
</dbReference>
<evidence type="ECO:0000259" key="12">
    <source>
        <dbReference type="PROSITE" id="PS50058"/>
    </source>
</evidence>
<dbReference type="PANTHER" id="PTHR28189">
    <property type="entry name" value="GUANINE NUCLEOTIDE-BINDING PROTEIN SUBUNIT GAMMA"/>
    <property type="match status" value="1"/>
</dbReference>
<keyword evidence="5" id="KW-0488">Methylation</keyword>
<dbReference type="GO" id="GO:0005834">
    <property type="term" value="C:heterotrimeric G-protein complex"/>
    <property type="evidence" value="ECO:0007669"/>
    <property type="project" value="TreeGrafter"/>
</dbReference>
<dbReference type="VEuPathDB" id="FungiDB:PHYBLDRAFT_116092"/>
<sequence>MQTTHTSTAARQSQDVSASKLKRLLDHNEHLKDQLNVPRTTVSEAATRLVDYCNSTKDPLVPSVWGAVDKKEDPYGPTKKSHCCTLM</sequence>
<accession>A0A162NHE9</accession>
<reference evidence="14" key="1">
    <citation type="submission" date="2015-06" db="EMBL/GenBank/DDBJ databases">
        <title>Expansion of signal transduction pathways in fungi by whole-genome duplication.</title>
        <authorList>
            <consortium name="DOE Joint Genome Institute"/>
            <person name="Corrochano L.M."/>
            <person name="Kuo A."/>
            <person name="Marcet-Houben M."/>
            <person name="Polaino S."/>
            <person name="Salamov A."/>
            <person name="Villalobos J.M."/>
            <person name="Alvarez M.I."/>
            <person name="Avalos J."/>
            <person name="Benito E.P."/>
            <person name="Benoit I."/>
            <person name="Burger G."/>
            <person name="Camino L.P."/>
            <person name="Canovas D."/>
            <person name="Cerda-Olmedo E."/>
            <person name="Cheng J.-F."/>
            <person name="Dominguez A."/>
            <person name="Elias M."/>
            <person name="Eslava A.P."/>
            <person name="Glaser F."/>
            <person name="Grimwood J."/>
            <person name="Gutierrez G."/>
            <person name="Heitman J."/>
            <person name="Henrissat B."/>
            <person name="Iturriaga E.A."/>
            <person name="Lang B.F."/>
            <person name="Lavin J.L."/>
            <person name="Lee S."/>
            <person name="Li W."/>
            <person name="Lindquist E."/>
            <person name="Lopez-Garcia S."/>
            <person name="Luque E.M."/>
            <person name="Marcos A.T."/>
            <person name="Martin J."/>
            <person name="McCluskey K."/>
            <person name="Medina H.R."/>
            <person name="Miralles-Duran A."/>
            <person name="Miyazaki A."/>
            <person name="Munoz-Torres E."/>
            <person name="Oguiza J.A."/>
            <person name="Ohm R."/>
            <person name="Olmedo M."/>
            <person name="Orejas M."/>
            <person name="Ortiz-Castellanos L."/>
            <person name="Pisabarro A.G."/>
            <person name="Rodriguez-Romero J."/>
            <person name="Ruiz-Herrera J."/>
            <person name="Ruiz-Vazquez R."/>
            <person name="Sanz C."/>
            <person name="Schackwitz W."/>
            <person name="Schmutz J."/>
            <person name="Shahriari M."/>
            <person name="Shelest E."/>
            <person name="Silva-Franco F."/>
            <person name="Soanes D."/>
            <person name="Syed K."/>
            <person name="Tagua V.G."/>
            <person name="Talbot N.J."/>
            <person name="Thon M."/>
            <person name="De vries R.P."/>
            <person name="Wiebenga A."/>
            <person name="Yadav J.S."/>
            <person name="Braun E.L."/>
            <person name="Baker S."/>
            <person name="Garre V."/>
            <person name="Horwitz B."/>
            <person name="Torres-Martinez S."/>
            <person name="Idnurm A."/>
            <person name="Herrera-Estrella A."/>
            <person name="Gabaldon T."/>
            <person name="Grigoriev I.V."/>
        </authorList>
    </citation>
    <scope>NUCLEOTIDE SEQUENCE [LARGE SCALE GENOMIC DNA]</scope>
    <source>
        <strain evidence="14">NRRL 1555(-)</strain>
    </source>
</reference>
<keyword evidence="6" id="KW-0472">Membrane</keyword>
<dbReference type="Pfam" id="PF00631">
    <property type="entry name" value="G-gamma"/>
    <property type="match status" value="1"/>
</dbReference>
<dbReference type="Gene3D" id="4.10.260.10">
    <property type="entry name" value="Transducin (heterotrimeric G protein), gamma chain"/>
    <property type="match status" value="1"/>
</dbReference>
<evidence type="ECO:0000313" key="14">
    <source>
        <dbReference type="Proteomes" id="UP000077315"/>
    </source>
</evidence>
<gene>
    <name evidence="13" type="ORF">PHYBLDRAFT_116092</name>
</gene>
<dbReference type="InterPro" id="IPR041848">
    <property type="entry name" value="Ste18_fungal"/>
</dbReference>
<dbReference type="SMART" id="SM01224">
    <property type="entry name" value="G_gamma"/>
    <property type="match status" value="1"/>
</dbReference>
<dbReference type="EMBL" id="KV440991">
    <property type="protein sequence ID" value="OAD69724.1"/>
    <property type="molecule type" value="Genomic_DNA"/>
</dbReference>
<keyword evidence="9" id="KW-0449">Lipoprotein</keyword>
<evidence type="ECO:0000256" key="4">
    <source>
        <dbReference type="ARBA" id="ARBA00016111"/>
    </source>
</evidence>
<dbReference type="RefSeq" id="XP_018287764.1">
    <property type="nucleotide sequence ID" value="XM_018428500.1"/>
</dbReference>
<dbReference type="GO" id="GO:0000750">
    <property type="term" value="P:pheromone-dependent signal transduction involved in conjugation with cellular fusion"/>
    <property type="evidence" value="ECO:0007669"/>
    <property type="project" value="InterPro"/>
</dbReference>
<keyword evidence="14" id="KW-1185">Reference proteome</keyword>
<dbReference type="InParanoid" id="A0A162NHE9"/>
<dbReference type="GO" id="GO:0031681">
    <property type="term" value="F:G-protein beta-subunit binding"/>
    <property type="evidence" value="ECO:0007669"/>
    <property type="project" value="InterPro"/>
</dbReference>
<evidence type="ECO:0000256" key="7">
    <source>
        <dbReference type="ARBA" id="ARBA00023139"/>
    </source>
</evidence>
<name>A0A162NHE9_PHYB8</name>
<evidence type="ECO:0000256" key="10">
    <source>
        <dbReference type="ARBA" id="ARBA00023289"/>
    </source>
</evidence>
<dbReference type="GO" id="GO:0007186">
    <property type="term" value="P:G protein-coupled receptor signaling pathway"/>
    <property type="evidence" value="ECO:0007669"/>
    <property type="project" value="InterPro"/>
</dbReference>
<evidence type="ECO:0000256" key="2">
    <source>
        <dbReference type="ARBA" id="ARBA00007431"/>
    </source>
</evidence>
<dbReference type="Proteomes" id="UP000077315">
    <property type="component" value="Unassembled WGS sequence"/>
</dbReference>
<dbReference type="FunFam" id="4.10.260.10:FF:000003">
    <property type="entry name" value="G-protein complex gamma subunit Ste18/GpgA"/>
    <property type="match status" value="1"/>
</dbReference>
<evidence type="ECO:0000256" key="9">
    <source>
        <dbReference type="ARBA" id="ARBA00023288"/>
    </source>
</evidence>
<keyword evidence="10" id="KW-0636">Prenylation</keyword>
<dbReference type="PROSITE" id="PS50058">
    <property type="entry name" value="G_PROTEIN_GAMMA"/>
    <property type="match status" value="1"/>
</dbReference>
<evidence type="ECO:0000256" key="11">
    <source>
        <dbReference type="SAM" id="MobiDB-lite"/>
    </source>
</evidence>
<protein>
    <recommendedName>
        <fullName evidence="4">Guanine nucleotide-binding protein subunit gamma</fullName>
    </recommendedName>
</protein>